<evidence type="ECO:0000256" key="1">
    <source>
        <dbReference type="SAM" id="Phobius"/>
    </source>
</evidence>
<gene>
    <name evidence="2" type="ORF">G4V63_11655</name>
</gene>
<accession>A0A7C9VLY1</accession>
<keyword evidence="1" id="KW-0812">Transmembrane</keyword>
<dbReference type="InterPro" id="IPR007047">
    <property type="entry name" value="Flp_Fap"/>
</dbReference>
<dbReference type="Proteomes" id="UP000480266">
    <property type="component" value="Unassembled WGS sequence"/>
</dbReference>
<evidence type="ECO:0000313" key="2">
    <source>
        <dbReference type="EMBL" id="NGX95851.1"/>
    </source>
</evidence>
<keyword evidence="1" id="KW-0472">Membrane</keyword>
<feature type="transmembrane region" description="Helical" evidence="1">
    <location>
        <begin position="20"/>
        <end position="38"/>
    </location>
</feature>
<comment type="caution">
    <text evidence="2">The sequence shown here is derived from an EMBL/GenBank/DDBJ whole genome shotgun (WGS) entry which is preliminary data.</text>
</comment>
<evidence type="ECO:0000313" key="3">
    <source>
        <dbReference type="Proteomes" id="UP000480266"/>
    </source>
</evidence>
<dbReference type="Pfam" id="PF04964">
    <property type="entry name" value="Flp_Fap"/>
    <property type="match status" value="1"/>
</dbReference>
<keyword evidence="3" id="KW-1185">Reference proteome</keyword>
<reference evidence="2" key="1">
    <citation type="submission" date="2020-02" db="EMBL/GenBank/DDBJ databases">
        <title>Draft genome sequence of Candidatus Afipia apatlaquensis IBT-C3, a potential strain for decolorization of textile dyes.</title>
        <authorList>
            <person name="Sanchez-Reyes A."/>
            <person name="Breton-Deval L."/>
            <person name="Mangelson H."/>
            <person name="Sanchez-Flores A."/>
        </authorList>
    </citation>
    <scope>NUCLEOTIDE SEQUENCE [LARGE SCALE GENOMIC DNA]</scope>
    <source>
        <strain evidence="2">IBT-C3</strain>
    </source>
</reference>
<organism evidence="2 3">
    <name type="scientific">Candidatus Afipia apatlaquensis</name>
    <dbReference type="NCBI Taxonomy" id="2712852"/>
    <lineage>
        <taxon>Bacteria</taxon>
        <taxon>Pseudomonadati</taxon>
        <taxon>Pseudomonadota</taxon>
        <taxon>Alphaproteobacteria</taxon>
        <taxon>Hyphomicrobiales</taxon>
        <taxon>Nitrobacteraceae</taxon>
        <taxon>Afipia</taxon>
    </lineage>
</organism>
<name>A0A7C9VLY1_9BRAD</name>
<sequence>MKMAIDFIRDERAATSIEYALIATGIAVAIVAAVNGLGTTLGDKYATVKAAFD</sequence>
<keyword evidence="1" id="KW-1133">Transmembrane helix</keyword>
<dbReference type="EMBL" id="JAAMRR010000606">
    <property type="protein sequence ID" value="NGX95851.1"/>
    <property type="molecule type" value="Genomic_DNA"/>
</dbReference>
<proteinExistence type="predicted"/>
<dbReference type="AlphaFoldDB" id="A0A7C9VLY1"/>
<protein>
    <submittedName>
        <fullName evidence="2">Flp family type IVb pilin</fullName>
    </submittedName>
</protein>